<dbReference type="OrthoDB" id="543755at2"/>
<dbReference type="InterPro" id="IPR007833">
    <property type="entry name" value="Capsule_polysaccharide_synth"/>
</dbReference>
<accession>A0A0C5V2Z3</accession>
<dbReference type="PATRIC" id="fig|1445510.3.peg.1809"/>
<dbReference type="HOGENOM" id="CLU_025998_0_0_6"/>
<sequence length="682" mass="76926">MLGLTSRGIANIPFLSRFLGEGIIRIRRWQRSSTVRAIIGWGQRPSTRRSRATAKRLNVPFIALEDGLLRSFGTGSHFPPLSLVIDHSGIYYDANTSSDLEKLLNSDRPLLTSDSLDIKTEICRLKLSKYNHAPVTQLKLKQPAILVVDQTWGDMGVTLANADARTFQTMLTAAITENPDATIYIKTHPEVSSGQKAGYLTDIADTDKIIKITGSVNPMSLIEQADKVYVVSSTMGFEALLLNKPVSCFGLPWYAGWGVTDDRQHCPRRVRQRSIDELFSAAYLHYCRYLDPYTHQPGQILDVIRWLQHQRQMASQYSGRMIVIGWRRWRAHNLKPLLSLYPEKILFADTCSKAAKLQLRPDDCLLTWGQNEPEGLQQLSQAAGARVLRIEDGFIRSVGLGSDLIRPMSLVFDEQGVYFDPRYPSSLETILSHSRFDDKELLRAQNVRAFIVNHGISKYNVESRKPVNWNSQGKKILLVPGQVETDASILYGCTTVKTNLDLLKAARSADPDAFIVYKPHPDVMSLNRRGRLAMSAAAQWADHIETESSVVSCLDACHEVHTMTSLTGFDALLRNKKVVVYGQPFYAGWGLTVDKESDGIAFTRRQRKLSLDELVAGSLLRYPIYWDWSLNGYTSCESVLREIVEQRSALEHNGRLQTLQRGYLRRQGRKLRVLISAWTAKV</sequence>
<dbReference type="Pfam" id="PF05159">
    <property type="entry name" value="Capsule_synth"/>
    <property type="match status" value="3"/>
</dbReference>
<dbReference type="CDD" id="cd16440">
    <property type="entry name" value="beta_Kdo_transferase_KpsC_1"/>
    <property type="match status" value="1"/>
</dbReference>
<dbReference type="AlphaFoldDB" id="A0A0C5V2Z3"/>
<dbReference type="CDD" id="cd16439">
    <property type="entry name" value="beta_Kdo_transferase_KpsC_2"/>
    <property type="match status" value="1"/>
</dbReference>
<gene>
    <name evidence="1" type="ORF">YC6258_01846</name>
</gene>
<dbReference type="Proteomes" id="UP000032266">
    <property type="component" value="Chromosome"/>
</dbReference>
<dbReference type="GO" id="GO:0000271">
    <property type="term" value="P:polysaccharide biosynthetic process"/>
    <property type="evidence" value="ECO:0007669"/>
    <property type="project" value="InterPro"/>
</dbReference>
<dbReference type="KEGG" id="gsn:YC6258_01846"/>
<reference evidence="1 2" key="1">
    <citation type="submission" date="2014-01" db="EMBL/GenBank/DDBJ databases">
        <title>Full genme sequencing of cellulolytic bacterium Gynuella sunshinyii YC6258T gen. nov., sp. nov.</title>
        <authorList>
            <person name="Khan H."/>
            <person name="Chung E.J."/>
            <person name="Chung Y.R."/>
        </authorList>
    </citation>
    <scope>NUCLEOTIDE SEQUENCE [LARGE SCALE GENOMIC DNA]</scope>
    <source>
        <strain evidence="1 2">YC6258</strain>
    </source>
</reference>
<organism evidence="1 2">
    <name type="scientific">Gynuella sunshinyii YC6258</name>
    <dbReference type="NCBI Taxonomy" id="1445510"/>
    <lineage>
        <taxon>Bacteria</taxon>
        <taxon>Pseudomonadati</taxon>
        <taxon>Pseudomonadota</taxon>
        <taxon>Gammaproteobacteria</taxon>
        <taxon>Oceanospirillales</taxon>
        <taxon>Saccharospirillaceae</taxon>
        <taxon>Gynuella</taxon>
    </lineage>
</organism>
<evidence type="ECO:0000313" key="1">
    <source>
        <dbReference type="EMBL" id="AJQ93890.1"/>
    </source>
</evidence>
<dbReference type="RefSeq" id="WP_044616546.1">
    <property type="nucleotide sequence ID" value="NZ_CP007142.1"/>
</dbReference>
<dbReference type="SUPFAM" id="SSF53756">
    <property type="entry name" value="UDP-Glycosyltransferase/glycogen phosphorylase"/>
    <property type="match status" value="1"/>
</dbReference>
<proteinExistence type="predicted"/>
<name>A0A0C5V2Z3_9GAMM</name>
<protein>
    <submittedName>
        <fullName evidence="1">Capsule polysaccharide export protein</fullName>
    </submittedName>
</protein>
<keyword evidence="2" id="KW-1185">Reference proteome</keyword>
<evidence type="ECO:0000313" key="2">
    <source>
        <dbReference type="Proteomes" id="UP000032266"/>
    </source>
</evidence>
<dbReference type="EMBL" id="CP007142">
    <property type="protein sequence ID" value="AJQ93890.1"/>
    <property type="molecule type" value="Genomic_DNA"/>
</dbReference>
<dbReference type="GO" id="GO:0015774">
    <property type="term" value="P:polysaccharide transport"/>
    <property type="evidence" value="ECO:0007669"/>
    <property type="project" value="InterPro"/>
</dbReference>
<dbReference type="STRING" id="1445510.YC6258_01846"/>